<dbReference type="Proteomes" id="UP000054549">
    <property type="component" value="Unassembled WGS sequence"/>
</dbReference>
<reference evidence="1 2" key="1">
    <citation type="submission" date="2014-04" db="EMBL/GenBank/DDBJ databases">
        <title>Evolutionary Origins and Diversification of the Mycorrhizal Mutualists.</title>
        <authorList>
            <consortium name="DOE Joint Genome Institute"/>
            <consortium name="Mycorrhizal Genomics Consortium"/>
            <person name="Kohler A."/>
            <person name="Kuo A."/>
            <person name="Nagy L.G."/>
            <person name="Floudas D."/>
            <person name="Copeland A."/>
            <person name="Barry K.W."/>
            <person name="Cichocki N."/>
            <person name="Veneault-Fourrey C."/>
            <person name="LaButti K."/>
            <person name="Lindquist E.A."/>
            <person name="Lipzen A."/>
            <person name="Lundell T."/>
            <person name="Morin E."/>
            <person name="Murat C."/>
            <person name="Riley R."/>
            <person name="Ohm R."/>
            <person name="Sun H."/>
            <person name="Tunlid A."/>
            <person name="Henrissat B."/>
            <person name="Grigoriev I.V."/>
            <person name="Hibbett D.S."/>
            <person name="Martin F."/>
        </authorList>
    </citation>
    <scope>NUCLEOTIDE SEQUENCE [LARGE SCALE GENOMIC DNA]</scope>
    <source>
        <strain evidence="1 2">Koide BX008</strain>
    </source>
</reference>
<keyword evidence="2" id="KW-1185">Reference proteome</keyword>
<evidence type="ECO:0000313" key="1">
    <source>
        <dbReference type="EMBL" id="KIL59101.1"/>
    </source>
</evidence>
<sequence length="75" mass="8523">MGETESRAAALAYSKRVSLGPLARAVIVSAEDSNNFLKIRDNISDRRNGDRQIEMRRRHATRQQLRLAYPVPAEK</sequence>
<organism evidence="1 2">
    <name type="scientific">Amanita muscaria (strain Koide BX008)</name>
    <dbReference type="NCBI Taxonomy" id="946122"/>
    <lineage>
        <taxon>Eukaryota</taxon>
        <taxon>Fungi</taxon>
        <taxon>Dikarya</taxon>
        <taxon>Basidiomycota</taxon>
        <taxon>Agaricomycotina</taxon>
        <taxon>Agaricomycetes</taxon>
        <taxon>Agaricomycetidae</taxon>
        <taxon>Agaricales</taxon>
        <taxon>Pluteineae</taxon>
        <taxon>Amanitaceae</taxon>
        <taxon>Amanita</taxon>
    </lineage>
</organism>
<dbReference type="HOGENOM" id="CLU_2670547_0_0_1"/>
<dbReference type="AlphaFoldDB" id="A0A0C2WQV2"/>
<evidence type="ECO:0000313" key="2">
    <source>
        <dbReference type="Proteomes" id="UP000054549"/>
    </source>
</evidence>
<proteinExistence type="predicted"/>
<gene>
    <name evidence="1" type="ORF">M378DRAFT_169746</name>
</gene>
<name>A0A0C2WQV2_AMAMK</name>
<protein>
    <submittedName>
        <fullName evidence="1">Uncharacterized protein</fullName>
    </submittedName>
</protein>
<dbReference type="InParanoid" id="A0A0C2WQV2"/>
<dbReference type="EMBL" id="KN818322">
    <property type="protein sequence ID" value="KIL59101.1"/>
    <property type="molecule type" value="Genomic_DNA"/>
</dbReference>
<accession>A0A0C2WQV2</accession>